<evidence type="ECO:0000313" key="7">
    <source>
        <dbReference type="Proteomes" id="UP000326939"/>
    </source>
</evidence>
<dbReference type="PANTHER" id="PTHR48024">
    <property type="entry name" value="GEO13361P1-RELATED"/>
    <property type="match status" value="1"/>
</dbReference>
<gene>
    <name evidence="6" type="ORF">DKX38_028021</name>
</gene>
<dbReference type="Pfam" id="PF01287">
    <property type="entry name" value="eIF-5a"/>
    <property type="match status" value="1"/>
</dbReference>
<dbReference type="Gene3D" id="2.40.50.140">
    <property type="entry name" value="Nucleic acid-binding proteins"/>
    <property type="match status" value="1"/>
</dbReference>
<dbReference type="PANTHER" id="PTHR48024:SF56">
    <property type="entry name" value="HETEROGENEOUS NUCLEAR RIBONUCLEOPROTEIN A0"/>
    <property type="match status" value="1"/>
</dbReference>
<dbReference type="GO" id="GO:0003723">
    <property type="term" value="F:RNA binding"/>
    <property type="evidence" value="ECO:0007669"/>
    <property type="project" value="UniProtKB-UniRule"/>
</dbReference>
<dbReference type="GO" id="GO:0043022">
    <property type="term" value="F:ribosome binding"/>
    <property type="evidence" value="ECO:0007669"/>
    <property type="project" value="InterPro"/>
</dbReference>
<evidence type="ECO:0000256" key="1">
    <source>
        <dbReference type="ARBA" id="ARBA00022884"/>
    </source>
</evidence>
<dbReference type="InterPro" id="IPR012340">
    <property type="entry name" value="NA-bd_OB-fold"/>
</dbReference>
<keyword evidence="4" id="KW-1133">Transmembrane helix</keyword>
<dbReference type="SUPFAM" id="SSF50249">
    <property type="entry name" value="Nucleic acid-binding proteins"/>
    <property type="match status" value="1"/>
</dbReference>
<keyword evidence="1 2" id="KW-0694">RNA-binding</keyword>
<dbReference type="EMBL" id="VDCV01000018">
    <property type="protein sequence ID" value="KAB5514115.1"/>
    <property type="molecule type" value="Genomic_DNA"/>
</dbReference>
<dbReference type="GO" id="GO:1990428">
    <property type="term" value="P:miRNA transport"/>
    <property type="evidence" value="ECO:0007669"/>
    <property type="project" value="TreeGrafter"/>
</dbReference>
<dbReference type="CDD" id="cd21608">
    <property type="entry name" value="RRM2_NsCP33_like"/>
    <property type="match status" value="1"/>
</dbReference>
<sequence length="369" mass="40597">MKEQKIVVEYLRNDQRLLIPAALGMSITGVGRCATNPVLVDRDKRAATMTYADIRSLIIPLSSHEEVREGVAAFQPAGRFPDWSNNIRYTYQDVGCFVGGLAWATTDQILHEAFSQYGEIIDSKIIKDRETGRSRGFGFVTLGNEKAMRDAIEGMNGTDLHGRNITVTEAQSCGSGGGGPDAQTNFTKPPVSKQHTRDAKCYFVLIDISEDGFVSLLTANGNTKDDLRLPTQSVPLRTLALKIEYDAIAVAIADGEASFIYEIETRKACNGGGGKDPGNADSLMKGNLWNQQCGLTIVMSIWFFILLKRGSLNRKFSTAQSSILEDNCMFEIEMQLSSFWILHLSIFPLTLIGGLQIYLLLDVETFLGS</sequence>
<dbReference type="AlphaFoldDB" id="A0A5N5J981"/>
<feature type="domain" description="RRM" evidence="5">
    <location>
        <begin position="94"/>
        <end position="172"/>
    </location>
</feature>
<dbReference type="InterPro" id="IPR048289">
    <property type="entry name" value="RRM2_NsCP33-like"/>
</dbReference>
<evidence type="ECO:0000313" key="6">
    <source>
        <dbReference type="EMBL" id="KAB5514115.1"/>
    </source>
</evidence>
<dbReference type="Pfam" id="PF00076">
    <property type="entry name" value="RRM_1"/>
    <property type="match status" value="1"/>
</dbReference>
<dbReference type="Proteomes" id="UP000326939">
    <property type="component" value="Chromosome 18"/>
</dbReference>
<feature type="transmembrane region" description="Helical" evidence="4">
    <location>
        <begin position="339"/>
        <end position="361"/>
    </location>
</feature>
<dbReference type="InterPro" id="IPR012677">
    <property type="entry name" value="Nucleotide-bd_a/b_plait_sf"/>
</dbReference>
<comment type="caution">
    <text evidence="6">The sequence shown here is derived from an EMBL/GenBank/DDBJ whole genome shotgun (WGS) entry which is preliminary data.</text>
</comment>
<keyword evidence="7" id="KW-1185">Reference proteome</keyword>
<evidence type="ECO:0000259" key="5">
    <source>
        <dbReference type="PROSITE" id="PS50102"/>
    </source>
</evidence>
<evidence type="ECO:0000256" key="3">
    <source>
        <dbReference type="SAM" id="MobiDB-lite"/>
    </source>
</evidence>
<dbReference type="SUPFAM" id="SSF54928">
    <property type="entry name" value="RNA-binding domain, RBD"/>
    <property type="match status" value="1"/>
</dbReference>
<accession>A0A5N5J981</accession>
<feature type="transmembrane region" description="Helical" evidence="4">
    <location>
        <begin position="288"/>
        <end position="307"/>
    </location>
</feature>
<reference evidence="7" key="1">
    <citation type="journal article" date="2019" name="Gigascience">
        <title>De novo genome assembly of the endangered Acer yangbiense, a plant species with extremely small populations endemic to Yunnan Province, China.</title>
        <authorList>
            <person name="Yang J."/>
            <person name="Wariss H.M."/>
            <person name="Tao L."/>
            <person name="Zhang R."/>
            <person name="Yun Q."/>
            <person name="Hollingsworth P."/>
            <person name="Dao Z."/>
            <person name="Luo G."/>
            <person name="Guo H."/>
            <person name="Ma Y."/>
            <person name="Sun W."/>
        </authorList>
    </citation>
    <scope>NUCLEOTIDE SEQUENCE [LARGE SCALE GENOMIC DNA]</scope>
    <source>
        <strain evidence="7">cv. br00</strain>
    </source>
</reference>
<dbReference type="InterPro" id="IPR050886">
    <property type="entry name" value="RNA-binding_reg"/>
</dbReference>
<keyword evidence="4" id="KW-0472">Membrane</keyword>
<dbReference type="InterPro" id="IPR035979">
    <property type="entry name" value="RBD_domain_sf"/>
</dbReference>
<dbReference type="GO" id="GO:0045901">
    <property type="term" value="P:positive regulation of translational elongation"/>
    <property type="evidence" value="ECO:0007669"/>
    <property type="project" value="InterPro"/>
</dbReference>
<evidence type="ECO:0000256" key="2">
    <source>
        <dbReference type="PROSITE-ProRule" id="PRU00176"/>
    </source>
</evidence>
<keyword evidence="4" id="KW-0812">Transmembrane</keyword>
<protein>
    <recommendedName>
        <fullName evidence="5">RRM domain-containing protein</fullName>
    </recommendedName>
</protein>
<dbReference type="PROSITE" id="PS50102">
    <property type="entry name" value="RRM"/>
    <property type="match status" value="1"/>
</dbReference>
<feature type="region of interest" description="Disordered" evidence="3">
    <location>
        <begin position="169"/>
        <end position="191"/>
    </location>
</feature>
<proteinExistence type="predicted"/>
<name>A0A5N5J981_9ROSI</name>
<evidence type="ECO:0000256" key="4">
    <source>
        <dbReference type="SAM" id="Phobius"/>
    </source>
</evidence>
<dbReference type="GO" id="GO:0003746">
    <property type="term" value="F:translation elongation factor activity"/>
    <property type="evidence" value="ECO:0007669"/>
    <property type="project" value="InterPro"/>
</dbReference>
<dbReference type="SMART" id="SM00360">
    <property type="entry name" value="RRM"/>
    <property type="match status" value="1"/>
</dbReference>
<dbReference type="InterPro" id="IPR000504">
    <property type="entry name" value="RRM_dom"/>
</dbReference>
<organism evidence="6 7">
    <name type="scientific">Salix brachista</name>
    <dbReference type="NCBI Taxonomy" id="2182728"/>
    <lineage>
        <taxon>Eukaryota</taxon>
        <taxon>Viridiplantae</taxon>
        <taxon>Streptophyta</taxon>
        <taxon>Embryophyta</taxon>
        <taxon>Tracheophyta</taxon>
        <taxon>Spermatophyta</taxon>
        <taxon>Magnoliopsida</taxon>
        <taxon>eudicotyledons</taxon>
        <taxon>Gunneridae</taxon>
        <taxon>Pentapetalae</taxon>
        <taxon>rosids</taxon>
        <taxon>fabids</taxon>
        <taxon>Malpighiales</taxon>
        <taxon>Salicaceae</taxon>
        <taxon>Saliceae</taxon>
        <taxon>Salix</taxon>
    </lineage>
</organism>
<dbReference type="Gene3D" id="3.30.70.330">
    <property type="match status" value="1"/>
</dbReference>
<dbReference type="InterPro" id="IPR020189">
    <property type="entry name" value="IF5A_C"/>
</dbReference>
<dbReference type="GO" id="GO:0045905">
    <property type="term" value="P:positive regulation of translational termination"/>
    <property type="evidence" value="ECO:0007669"/>
    <property type="project" value="InterPro"/>
</dbReference>